<evidence type="ECO:0000256" key="12">
    <source>
        <dbReference type="ARBA" id="ARBA00044330"/>
    </source>
</evidence>
<dbReference type="GO" id="GO:0008713">
    <property type="term" value="F:ADP-heptose-lipopolysaccharide heptosyltransferase activity"/>
    <property type="evidence" value="ECO:0007669"/>
    <property type="project" value="TreeGrafter"/>
</dbReference>
<keyword evidence="3" id="KW-1003">Cell membrane</keyword>
<dbReference type="GO" id="GO:0009244">
    <property type="term" value="P:lipopolysaccharide core region biosynthetic process"/>
    <property type="evidence" value="ECO:0007669"/>
    <property type="project" value="InterPro"/>
</dbReference>
<sequence length="352" mass="39121">MRILIIKTSSLGDVIHALPVLEYLRQAAPGAVIDWAVDEAFSDLVSGNPLVERLLPVAFRRWKKAPLSAQTRQEVLAFIRELRQQRYDLVFDLQGNSKSGMVCWLTRSRRKIGFDREHLQEKLNTLFTTEQVSFLPTDRNAVQRYLRVVSAPFSLLPDGLVTHSDIATSAADDGFVERVLSTAGSPLILLHTGTTWQTKLWFEDGWLELGQQLLQKYPSATLLFSWGNDEEKERAEQLAVGVGGRACLLPQLSLKQFAAVLKRCDLVIGGDTGPVHLAAAVGTSTVSFYRCTDGLRNGPYGTQHAIIQSPLPCTICMRKQCDQDEDCRRSITPTALFEAAERLLAQGRKGTP</sequence>
<dbReference type="InterPro" id="IPR011908">
    <property type="entry name" value="LipoPS_heptosylTferase-I"/>
</dbReference>
<evidence type="ECO:0000256" key="8">
    <source>
        <dbReference type="ARBA" id="ARBA00023136"/>
    </source>
</evidence>
<name>A0A1T4R4I7_9BACT</name>
<organism evidence="14 15">
    <name type="scientific">Trichlorobacter thiogenes</name>
    <dbReference type="NCBI Taxonomy" id="115783"/>
    <lineage>
        <taxon>Bacteria</taxon>
        <taxon>Pseudomonadati</taxon>
        <taxon>Thermodesulfobacteriota</taxon>
        <taxon>Desulfuromonadia</taxon>
        <taxon>Geobacterales</taxon>
        <taxon>Geobacteraceae</taxon>
        <taxon>Trichlorobacter</taxon>
    </lineage>
</organism>
<protein>
    <recommendedName>
        <fullName evidence="11">Lipopolysaccharide heptosyltransferase 1</fullName>
        <ecNumber evidence="10">2.4.99.23</ecNumber>
    </recommendedName>
    <alternativeName>
        <fullName evidence="12">ADP-heptose:lipopolysaccharide heptosyltransferase I</fullName>
    </alternativeName>
</protein>
<evidence type="ECO:0000256" key="1">
    <source>
        <dbReference type="ARBA" id="ARBA00004515"/>
    </source>
</evidence>
<evidence type="ECO:0000256" key="13">
    <source>
        <dbReference type="ARBA" id="ARBA00049201"/>
    </source>
</evidence>
<dbReference type="Proteomes" id="UP000190102">
    <property type="component" value="Unassembled WGS sequence"/>
</dbReference>
<dbReference type="EMBL" id="FUWR01000017">
    <property type="protein sequence ID" value="SKA10787.1"/>
    <property type="molecule type" value="Genomic_DNA"/>
</dbReference>
<keyword evidence="15" id="KW-1185">Reference proteome</keyword>
<keyword evidence="4" id="KW-0997">Cell inner membrane</keyword>
<dbReference type="PANTHER" id="PTHR30160">
    <property type="entry name" value="TETRAACYLDISACCHARIDE 4'-KINASE-RELATED"/>
    <property type="match status" value="1"/>
</dbReference>
<evidence type="ECO:0000256" key="9">
    <source>
        <dbReference type="ARBA" id="ARBA00043995"/>
    </source>
</evidence>
<dbReference type="InterPro" id="IPR051199">
    <property type="entry name" value="LPS_LOS_Heptosyltrfase"/>
</dbReference>
<evidence type="ECO:0000256" key="11">
    <source>
        <dbReference type="ARBA" id="ARBA00044190"/>
    </source>
</evidence>
<keyword evidence="5" id="KW-0328">Glycosyltransferase</keyword>
<dbReference type="NCBIfam" id="TIGR02193">
    <property type="entry name" value="heptsyl_trn_I"/>
    <property type="match status" value="1"/>
</dbReference>
<dbReference type="CDD" id="cd03789">
    <property type="entry name" value="GT9_LPS_heptosyltransferase"/>
    <property type="match status" value="1"/>
</dbReference>
<dbReference type="InterPro" id="IPR002201">
    <property type="entry name" value="Glyco_trans_9"/>
</dbReference>
<dbReference type="RefSeq" id="WP_078790922.1">
    <property type="nucleotide sequence ID" value="NZ_FUWR01000017.1"/>
</dbReference>
<dbReference type="GO" id="GO:0005829">
    <property type="term" value="C:cytosol"/>
    <property type="evidence" value="ECO:0007669"/>
    <property type="project" value="TreeGrafter"/>
</dbReference>
<dbReference type="OrthoDB" id="9760688at2"/>
<dbReference type="GO" id="GO:0005886">
    <property type="term" value="C:plasma membrane"/>
    <property type="evidence" value="ECO:0007669"/>
    <property type="project" value="UniProtKB-SubCell"/>
</dbReference>
<evidence type="ECO:0000313" key="14">
    <source>
        <dbReference type="EMBL" id="SKA10787.1"/>
    </source>
</evidence>
<comment type="similarity">
    <text evidence="9">Belongs to the glycosyltransferase 9 family.</text>
</comment>
<accession>A0A1T4R4I7</accession>
<comment type="catalytic activity">
    <reaction evidence="13">
        <text>an alpha-Kdo-(2-&gt;4)-alpha-Kdo-(2-&gt;6)-lipid A + ADP-L-glycero-beta-D-manno-heptose = an L-alpha-D-Hep-(1-&gt;5)-[alpha-Kdo-(2-&gt;4)]-alpha-Kdo-(2-&gt;6)-lipid A + ADP + H(+)</text>
        <dbReference type="Rhea" id="RHEA:74067"/>
        <dbReference type="ChEBI" id="CHEBI:15378"/>
        <dbReference type="ChEBI" id="CHEBI:61506"/>
        <dbReference type="ChEBI" id="CHEBI:176431"/>
        <dbReference type="ChEBI" id="CHEBI:193068"/>
        <dbReference type="ChEBI" id="CHEBI:456216"/>
        <dbReference type="EC" id="2.4.99.23"/>
    </reaction>
</comment>
<gene>
    <name evidence="14" type="ORF">SAMN02745119_02678</name>
</gene>
<evidence type="ECO:0000256" key="3">
    <source>
        <dbReference type="ARBA" id="ARBA00022475"/>
    </source>
</evidence>
<dbReference type="EC" id="2.4.99.23" evidence="10"/>
<keyword evidence="7" id="KW-0448">Lipopolysaccharide biosynthesis</keyword>
<keyword evidence="6 14" id="KW-0808">Transferase</keyword>
<evidence type="ECO:0000256" key="2">
    <source>
        <dbReference type="ARBA" id="ARBA00004713"/>
    </source>
</evidence>
<dbReference type="SUPFAM" id="SSF53756">
    <property type="entry name" value="UDP-Glycosyltransferase/glycogen phosphorylase"/>
    <property type="match status" value="1"/>
</dbReference>
<dbReference type="STRING" id="115783.SAMN02745119_02678"/>
<dbReference type="Gene3D" id="3.40.50.2000">
    <property type="entry name" value="Glycogen Phosphorylase B"/>
    <property type="match status" value="2"/>
</dbReference>
<evidence type="ECO:0000256" key="10">
    <source>
        <dbReference type="ARBA" id="ARBA00044041"/>
    </source>
</evidence>
<evidence type="ECO:0000313" key="15">
    <source>
        <dbReference type="Proteomes" id="UP000190102"/>
    </source>
</evidence>
<proteinExistence type="inferred from homology"/>
<reference evidence="15" key="1">
    <citation type="submission" date="2017-02" db="EMBL/GenBank/DDBJ databases">
        <authorList>
            <person name="Varghese N."/>
            <person name="Submissions S."/>
        </authorList>
    </citation>
    <scope>NUCLEOTIDE SEQUENCE [LARGE SCALE GENOMIC DNA]</scope>
    <source>
        <strain evidence="15">ATCC BAA-34</strain>
    </source>
</reference>
<comment type="subcellular location">
    <subcellularLocation>
        <location evidence="1">Cell inner membrane</location>
        <topology evidence="1">Peripheral membrane protein</topology>
        <orientation evidence="1">Cytoplasmic side</orientation>
    </subcellularLocation>
</comment>
<evidence type="ECO:0000256" key="6">
    <source>
        <dbReference type="ARBA" id="ARBA00022679"/>
    </source>
</evidence>
<comment type="pathway">
    <text evidence="2">Bacterial outer membrane biogenesis; LPS core biosynthesis.</text>
</comment>
<evidence type="ECO:0000256" key="7">
    <source>
        <dbReference type="ARBA" id="ARBA00022985"/>
    </source>
</evidence>
<keyword evidence="8" id="KW-0472">Membrane</keyword>
<evidence type="ECO:0000256" key="4">
    <source>
        <dbReference type="ARBA" id="ARBA00022519"/>
    </source>
</evidence>
<dbReference type="AlphaFoldDB" id="A0A1T4R4I7"/>
<dbReference type="PANTHER" id="PTHR30160:SF19">
    <property type="entry name" value="LIPOPOLYSACCHARIDE HEPTOSYLTRANSFERASE 1"/>
    <property type="match status" value="1"/>
</dbReference>
<evidence type="ECO:0000256" key="5">
    <source>
        <dbReference type="ARBA" id="ARBA00022676"/>
    </source>
</evidence>
<dbReference type="Pfam" id="PF01075">
    <property type="entry name" value="Glyco_transf_9"/>
    <property type="match status" value="1"/>
</dbReference>